<dbReference type="RefSeq" id="WP_076781827.1">
    <property type="nucleotide sequence ID" value="NZ_FTPU01000003.1"/>
</dbReference>
<protein>
    <submittedName>
        <fullName evidence="4">Por secretion system C-terminal sorting domain-containing protein</fullName>
    </submittedName>
</protein>
<feature type="signal peptide" evidence="2">
    <location>
        <begin position="1"/>
        <end position="22"/>
    </location>
</feature>
<evidence type="ECO:0000256" key="1">
    <source>
        <dbReference type="ARBA" id="ARBA00022729"/>
    </source>
</evidence>
<dbReference type="EMBL" id="FTPU01000003">
    <property type="protein sequence ID" value="SIT95745.1"/>
    <property type="molecule type" value="Genomic_DNA"/>
</dbReference>
<dbReference type="Proteomes" id="UP000187261">
    <property type="component" value="Unassembled WGS sequence"/>
</dbReference>
<evidence type="ECO:0000313" key="4">
    <source>
        <dbReference type="EMBL" id="SIT95745.1"/>
    </source>
</evidence>
<dbReference type="OrthoDB" id="657352at2"/>
<dbReference type="Pfam" id="PF18962">
    <property type="entry name" value="Por_Secre_tail"/>
    <property type="match status" value="1"/>
</dbReference>
<evidence type="ECO:0000256" key="2">
    <source>
        <dbReference type="SAM" id="SignalP"/>
    </source>
</evidence>
<sequence>MKHQLLFSLIFLLMLPAGLLKAQKTILAAGNMASGSGGSATYSVGQIDYLQKGTNAQVMEGVQHAYEIITLAVEDLAGKDRNILLYPNPVRDVVFVEFGDQNYHNSDYILFDSQGRQLKTGRLNQQKSELDFSLLPSSVYIMQILQKNQKVKTFKIIKK</sequence>
<gene>
    <name evidence="4" type="ORF">SAMN05660493_00400</name>
</gene>
<keyword evidence="5" id="KW-1185">Reference proteome</keyword>
<feature type="domain" description="Secretion system C-terminal sorting" evidence="3">
    <location>
        <begin position="85"/>
        <end position="154"/>
    </location>
</feature>
<dbReference type="STRING" id="1121284.SAMN05660493_00400"/>
<feature type="chain" id="PRO_5012888699" evidence="2">
    <location>
        <begin position="23"/>
        <end position="159"/>
    </location>
</feature>
<accession>A0A1U7PQ72</accession>
<proteinExistence type="predicted"/>
<reference evidence="5" key="1">
    <citation type="submission" date="2016-10" db="EMBL/GenBank/DDBJ databases">
        <authorList>
            <person name="Varghese N."/>
            <person name="Submissions S."/>
        </authorList>
    </citation>
    <scope>NUCLEOTIDE SEQUENCE [LARGE SCALE GENOMIC DNA]</scope>
    <source>
        <strain evidence="5">DSM 19482</strain>
    </source>
</reference>
<evidence type="ECO:0000313" key="5">
    <source>
        <dbReference type="Proteomes" id="UP000187261"/>
    </source>
</evidence>
<dbReference type="AlphaFoldDB" id="A0A1U7PQ72"/>
<organism evidence="4 5">
    <name type="scientific">Epilithonimonas bovis DSM 19482</name>
    <dbReference type="NCBI Taxonomy" id="1121284"/>
    <lineage>
        <taxon>Bacteria</taxon>
        <taxon>Pseudomonadati</taxon>
        <taxon>Bacteroidota</taxon>
        <taxon>Flavobacteriia</taxon>
        <taxon>Flavobacteriales</taxon>
        <taxon>Weeksellaceae</taxon>
        <taxon>Chryseobacterium group</taxon>
        <taxon>Epilithonimonas</taxon>
    </lineage>
</organism>
<dbReference type="InterPro" id="IPR026444">
    <property type="entry name" value="Secre_tail"/>
</dbReference>
<dbReference type="NCBIfam" id="TIGR04183">
    <property type="entry name" value="Por_Secre_tail"/>
    <property type="match status" value="1"/>
</dbReference>
<evidence type="ECO:0000259" key="3">
    <source>
        <dbReference type="Pfam" id="PF18962"/>
    </source>
</evidence>
<name>A0A1U7PQ72_9FLAO</name>
<keyword evidence="1 2" id="KW-0732">Signal</keyword>